<comment type="caution">
    <text evidence="8">The sequence shown here is derived from an EMBL/GenBank/DDBJ whole genome shotgun (WGS) entry which is preliminary data.</text>
</comment>
<accession>A0ABW3DGC9</accession>
<protein>
    <submittedName>
        <fullName evidence="8">Siderophore ABC transporter substrate-binding protein</fullName>
    </submittedName>
</protein>
<dbReference type="EMBL" id="JBHTIU010000083">
    <property type="protein sequence ID" value="MFD0871562.1"/>
    <property type="molecule type" value="Genomic_DNA"/>
</dbReference>
<dbReference type="PROSITE" id="PS50983">
    <property type="entry name" value="FE_B12_PBP"/>
    <property type="match status" value="1"/>
</dbReference>
<gene>
    <name evidence="8" type="ORF">ACFQ03_20695</name>
</gene>
<keyword evidence="9" id="KW-1185">Reference proteome</keyword>
<dbReference type="Proteomes" id="UP001597120">
    <property type="component" value="Unassembled WGS sequence"/>
</dbReference>
<evidence type="ECO:0000313" key="9">
    <source>
        <dbReference type="Proteomes" id="UP001597120"/>
    </source>
</evidence>
<evidence type="ECO:0000259" key="7">
    <source>
        <dbReference type="PROSITE" id="PS50983"/>
    </source>
</evidence>
<feature type="compositionally biased region" description="Low complexity" evidence="5">
    <location>
        <begin position="34"/>
        <end position="46"/>
    </location>
</feature>
<feature type="chain" id="PRO_5045929164" evidence="6">
    <location>
        <begin position="21"/>
        <end position="335"/>
    </location>
</feature>
<keyword evidence="4 6" id="KW-0732">Signal</keyword>
<dbReference type="Pfam" id="PF01497">
    <property type="entry name" value="Peripla_BP_2"/>
    <property type="match status" value="1"/>
</dbReference>
<evidence type="ECO:0000256" key="1">
    <source>
        <dbReference type="ARBA" id="ARBA00004196"/>
    </source>
</evidence>
<comment type="similarity">
    <text evidence="2">Belongs to the bacterial solute-binding protein 8 family.</text>
</comment>
<dbReference type="RefSeq" id="WP_379290681.1">
    <property type="nucleotide sequence ID" value="NZ_JBHTIU010000083.1"/>
</dbReference>
<feature type="domain" description="Fe/B12 periplasmic-binding" evidence="7">
    <location>
        <begin position="74"/>
        <end position="335"/>
    </location>
</feature>
<dbReference type="SUPFAM" id="SSF53807">
    <property type="entry name" value="Helical backbone' metal receptor"/>
    <property type="match status" value="1"/>
</dbReference>
<evidence type="ECO:0000256" key="2">
    <source>
        <dbReference type="ARBA" id="ARBA00008814"/>
    </source>
</evidence>
<dbReference type="InterPro" id="IPR033870">
    <property type="entry name" value="FatB"/>
</dbReference>
<keyword evidence="3" id="KW-0813">Transport</keyword>
<evidence type="ECO:0000256" key="4">
    <source>
        <dbReference type="ARBA" id="ARBA00022729"/>
    </source>
</evidence>
<dbReference type="PROSITE" id="PS51257">
    <property type="entry name" value="PROKAR_LIPOPROTEIN"/>
    <property type="match status" value="1"/>
</dbReference>
<evidence type="ECO:0000256" key="6">
    <source>
        <dbReference type="SAM" id="SignalP"/>
    </source>
</evidence>
<sequence length="335" mass="36258">MSKKLSMLLMTIFLVFIVAACGAKNSEGTPGGSEAKTTNAAANNENKNTEAPKDEVLTIKHQLGEATVKKNPKNVVVFDYGALETLDKLGIEVAAVPQSSLPGHLKKYEDSKYMNAGTLFEPDFEKINALKPELIIISGRSSEAYKELDKIAPTVFMGVDTQNYMESFTENVKTLASIFGKEAEADKELAAIDESIKQLNETAAASGKKGLIILTTGGKANAYGVGSRFGLIHDVFGVVPVDDKIDSQTSHGQKITFEYVAEKNPDYLFVIDRDAVVSGENVTPAKEVVENDLVKKTNAFKDGKIIYLDPNFWYLSGGGLISMAEMVKEVAEGVK</sequence>
<evidence type="ECO:0000313" key="8">
    <source>
        <dbReference type="EMBL" id="MFD0871562.1"/>
    </source>
</evidence>
<reference evidence="9" key="1">
    <citation type="journal article" date="2019" name="Int. J. Syst. Evol. Microbiol.">
        <title>The Global Catalogue of Microorganisms (GCM) 10K type strain sequencing project: providing services to taxonomists for standard genome sequencing and annotation.</title>
        <authorList>
            <consortium name="The Broad Institute Genomics Platform"/>
            <consortium name="The Broad Institute Genome Sequencing Center for Infectious Disease"/>
            <person name="Wu L."/>
            <person name="Ma J."/>
        </authorList>
    </citation>
    <scope>NUCLEOTIDE SEQUENCE [LARGE SCALE GENOMIC DNA]</scope>
    <source>
        <strain evidence="9">CCUG 57263</strain>
    </source>
</reference>
<name>A0ABW3DGC9_9BACL</name>
<evidence type="ECO:0000256" key="5">
    <source>
        <dbReference type="SAM" id="MobiDB-lite"/>
    </source>
</evidence>
<dbReference type="InterPro" id="IPR002491">
    <property type="entry name" value="ABC_transptr_periplasmic_BD"/>
</dbReference>
<comment type="subcellular location">
    <subcellularLocation>
        <location evidence="1">Cell envelope</location>
    </subcellularLocation>
</comment>
<dbReference type="InterPro" id="IPR051313">
    <property type="entry name" value="Bact_iron-sidero_bind"/>
</dbReference>
<feature type="signal peptide" evidence="6">
    <location>
        <begin position="1"/>
        <end position="20"/>
    </location>
</feature>
<dbReference type="PANTHER" id="PTHR30532:SF28">
    <property type="entry name" value="PETROBACTIN-BINDING PROTEIN YCLQ"/>
    <property type="match status" value="1"/>
</dbReference>
<proteinExistence type="inferred from homology"/>
<dbReference type="Gene3D" id="3.40.50.1980">
    <property type="entry name" value="Nitrogenase molybdenum iron protein domain"/>
    <property type="match status" value="2"/>
</dbReference>
<dbReference type="CDD" id="cd01140">
    <property type="entry name" value="FatB"/>
    <property type="match status" value="1"/>
</dbReference>
<organism evidence="8 9">
    <name type="scientific">Paenibacillus residui</name>
    <dbReference type="NCBI Taxonomy" id="629724"/>
    <lineage>
        <taxon>Bacteria</taxon>
        <taxon>Bacillati</taxon>
        <taxon>Bacillota</taxon>
        <taxon>Bacilli</taxon>
        <taxon>Bacillales</taxon>
        <taxon>Paenibacillaceae</taxon>
        <taxon>Paenibacillus</taxon>
    </lineage>
</organism>
<evidence type="ECO:0000256" key="3">
    <source>
        <dbReference type="ARBA" id="ARBA00022448"/>
    </source>
</evidence>
<dbReference type="PANTHER" id="PTHR30532">
    <property type="entry name" value="IRON III DICITRATE-BINDING PERIPLASMIC PROTEIN"/>
    <property type="match status" value="1"/>
</dbReference>
<feature type="region of interest" description="Disordered" evidence="5">
    <location>
        <begin position="27"/>
        <end position="52"/>
    </location>
</feature>